<dbReference type="KEGG" id="foc:113203286"/>
<sequence length="225" mass="23095">MRAGPVRSKLDVWQQRFTVVLGASCLRLAVARPQLLPNPSGLSGPGSAPGSPVQGAGMAPAPFSAAVPAPVPAAAPAPASVSFVPILQQQFEQAPDGQYRWSYAAGDGTAQEAIGELTAASRAIAVQGSYSYPSPEGQVQVKYVADEFGFQPTGAHIHPAILEAVRRQVEKARAEPPNLYNESGFLTNGQQMVMPQGGAALPLPLPPPSALQTSAGSGPSGPALL</sequence>
<gene>
    <name evidence="5" type="primary">LOC113203286</name>
</gene>
<evidence type="ECO:0000256" key="2">
    <source>
        <dbReference type="PROSITE-ProRule" id="PRU00497"/>
    </source>
</evidence>
<dbReference type="GO" id="GO:0062129">
    <property type="term" value="C:chitin-based extracellular matrix"/>
    <property type="evidence" value="ECO:0007669"/>
    <property type="project" value="TreeGrafter"/>
</dbReference>
<dbReference type="GeneID" id="113203286"/>
<dbReference type="GO" id="GO:0008010">
    <property type="term" value="F:structural constituent of chitin-based larval cuticle"/>
    <property type="evidence" value="ECO:0007669"/>
    <property type="project" value="TreeGrafter"/>
</dbReference>
<evidence type="ECO:0000256" key="3">
    <source>
        <dbReference type="SAM" id="MobiDB-lite"/>
    </source>
</evidence>
<dbReference type="AlphaFoldDB" id="A0A9C6WZ82"/>
<feature type="region of interest" description="Disordered" evidence="3">
    <location>
        <begin position="197"/>
        <end position="225"/>
    </location>
</feature>
<accession>A0A9C6WZ82</accession>
<dbReference type="PANTHER" id="PTHR10380:SF173">
    <property type="entry name" value="CUTICULAR PROTEIN 47EF, ISOFORM C-RELATED"/>
    <property type="match status" value="1"/>
</dbReference>
<organism evidence="4 5">
    <name type="scientific">Frankliniella occidentalis</name>
    <name type="common">Western flower thrips</name>
    <name type="synonym">Euthrips occidentalis</name>
    <dbReference type="NCBI Taxonomy" id="133901"/>
    <lineage>
        <taxon>Eukaryota</taxon>
        <taxon>Metazoa</taxon>
        <taxon>Ecdysozoa</taxon>
        <taxon>Arthropoda</taxon>
        <taxon>Hexapoda</taxon>
        <taxon>Insecta</taxon>
        <taxon>Pterygota</taxon>
        <taxon>Neoptera</taxon>
        <taxon>Paraneoptera</taxon>
        <taxon>Thysanoptera</taxon>
        <taxon>Terebrantia</taxon>
        <taxon>Thripoidea</taxon>
        <taxon>Thripidae</taxon>
        <taxon>Frankliniella</taxon>
    </lineage>
</organism>
<dbReference type="OrthoDB" id="6379191at2759"/>
<protein>
    <submittedName>
        <fullName evidence="5">Endocuticle structural glycoprotein SgAbd-8-like</fullName>
    </submittedName>
</protein>
<dbReference type="InterPro" id="IPR000618">
    <property type="entry name" value="Insect_cuticle"/>
</dbReference>
<reference evidence="5" key="1">
    <citation type="submission" date="2025-08" db="UniProtKB">
        <authorList>
            <consortium name="RefSeq"/>
        </authorList>
    </citation>
    <scope>IDENTIFICATION</scope>
    <source>
        <tissue evidence="5">Whole organism</tissue>
    </source>
</reference>
<dbReference type="Pfam" id="PF00379">
    <property type="entry name" value="Chitin_bind_4"/>
    <property type="match status" value="1"/>
</dbReference>
<dbReference type="InterPro" id="IPR050468">
    <property type="entry name" value="Cuticle_Struct_Prot"/>
</dbReference>
<keyword evidence="1 2" id="KW-0193">Cuticle</keyword>
<proteinExistence type="predicted"/>
<dbReference type="PROSITE" id="PS51155">
    <property type="entry name" value="CHIT_BIND_RR_2"/>
    <property type="match status" value="1"/>
</dbReference>
<keyword evidence="4" id="KW-1185">Reference proteome</keyword>
<evidence type="ECO:0000313" key="5">
    <source>
        <dbReference type="RefSeq" id="XP_052122568.1"/>
    </source>
</evidence>
<evidence type="ECO:0000256" key="1">
    <source>
        <dbReference type="ARBA" id="ARBA00022460"/>
    </source>
</evidence>
<dbReference type="Proteomes" id="UP000504606">
    <property type="component" value="Unplaced"/>
</dbReference>
<dbReference type="RefSeq" id="XP_052122568.1">
    <property type="nucleotide sequence ID" value="XM_052266608.1"/>
</dbReference>
<name>A0A9C6WZ82_FRAOC</name>
<dbReference type="PANTHER" id="PTHR10380">
    <property type="entry name" value="CUTICLE PROTEIN"/>
    <property type="match status" value="1"/>
</dbReference>
<evidence type="ECO:0000313" key="4">
    <source>
        <dbReference type="Proteomes" id="UP000504606"/>
    </source>
</evidence>